<keyword evidence="5" id="KW-1185">Reference proteome</keyword>
<evidence type="ECO:0000313" key="5">
    <source>
        <dbReference type="Proteomes" id="UP001374893"/>
    </source>
</evidence>
<keyword evidence="1" id="KW-0175">Coiled coil</keyword>
<accession>A0ABM7R9E8</accession>
<feature type="compositionally biased region" description="Basic and acidic residues" evidence="2">
    <location>
        <begin position="32"/>
        <end position="41"/>
    </location>
</feature>
<keyword evidence="3" id="KW-0812">Transmembrane</keyword>
<feature type="transmembrane region" description="Helical" evidence="3">
    <location>
        <begin position="102"/>
        <end position="123"/>
    </location>
</feature>
<gene>
    <name evidence="4" type="ORF">HAHE_00070</name>
</gene>
<protein>
    <submittedName>
        <fullName evidence="4">Uncharacterized protein</fullName>
    </submittedName>
</protein>
<feature type="coiled-coil region" evidence="1">
    <location>
        <begin position="135"/>
        <end position="162"/>
    </location>
</feature>
<evidence type="ECO:0000313" key="4">
    <source>
        <dbReference type="EMBL" id="BCX46099.1"/>
    </source>
</evidence>
<proteinExistence type="predicted"/>
<evidence type="ECO:0000256" key="2">
    <source>
        <dbReference type="SAM" id="MobiDB-lite"/>
    </source>
</evidence>
<keyword evidence="3" id="KW-0472">Membrane</keyword>
<evidence type="ECO:0000256" key="3">
    <source>
        <dbReference type="SAM" id="Phobius"/>
    </source>
</evidence>
<organism evidence="4 5">
    <name type="scientific">Haloferula helveola</name>
    <dbReference type="NCBI Taxonomy" id="490095"/>
    <lineage>
        <taxon>Bacteria</taxon>
        <taxon>Pseudomonadati</taxon>
        <taxon>Verrucomicrobiota</taxon>
        <taxon>Verrucomicrobiia</taxon>
        <taxon>Verrucomicrobiales</taxon>
        <taxon>Verrucomicrobiaceae</taxon>
        <taxon>Haloferula</taxon>
    </lineage>
</organism>
<keyword evidence="3" id="KW-1133">Transmembrane helix</keyword>
<dbReference type="EMBL" id="AP024702">
    <property type="protein sequence ID" value="BCX46099.1"/>
    <property type="molecule type" value="Genomic_DNA"/>
</dbReference>
<feature type="region of interest" description="Disordered" evidence="2">
    <location>
        <begin position="32"/>
        <end position="68"/>
    </location>
</feature>
<dbReference type="Proteomes" id="UP001374893">
    <property type="component" value="Chromosome"/>
</dbReference>
<evidence type="ECO:0000256" key="1">
    <source>
        <dbReference type="SAM" id="Coils"/>
    </source>
</evidence>
<name>A0ABM7R9E8_9BACT</name>
<reference evidence="4 5" key="1">
    <citation type="submission" date="2021-06" db="EMBL/GenBank/DDBJ databases">
        <title>Complete genome of Haloferula helveola possessing various polysaccharide degrading enzymes.</title>
        <authorList>
            <person name="Takami H."/>
            <person name="Huang C."/>
            <person name="Hamasaki K."/>
        </authorList>
    </citation>
    <scope>NUCLEOTIDE SEQUENCE [LARGE SCALE GENOMIC DNA]</scope>
    <source>
        <strain evidence="4 5">CN-1</strain>
    </source>
</reference>
<sequence length="381" mass="43123">MGFLWAGVSKDDDTADQHLRVIEEKVSSEEVLRLGKDEEPARSVARLPVAPAPEMPTRLAGADPDLERRSHEPDIDAILDEADTVVDPEEDWKTATRKPVPYGWFVLIVLFLAVAVVVSVAILSKPEERVTEISKKAATDRLEEEEAETAEAVRLVESAERLLAAYLRADTVEALLPLVRDRERVEPLIRNWYRDRGLVSREFASLRNFSPYVIDGRTFWRASSEVSSGSTSIPIVQLLLEEYPNGELKVDWETSVCYQPMDWDEYVLDRPEGDLMAFRVYLNPDIAGLYSHEYADESNWRGFNLTALDSDEYLVGYVERGSALEGELLDLWFENRRNPVALQLELLRPEGSLSPRGVRIETLLSKHWLVSGGSPTDRLNP</sequence>